<dbReference type="eggNOG" id="COG4626">
    <property type="taxonomic scope" value="Bacteria"/>
</dbReference>
<dbReference type="HOGENOM" id="CLU_035790_0_0_4"/>
<proteinExistence type="predicted"/>
<dbReference type="GO" id="GO:0004519">
    <property type="term" value="F:endonuclease activity"/>
    <property type="evidence" value="ECO:0007669"/>
    <property type="project" value="InterPro"/>
</dbReference>
<dbReference type="InterPro" id="IPR046462">
    <property type="entry name" value="TerL_nuclease"/>
</dbReference>
<dbReference type="AlphaFoldDB" id="V9H969"/>
<evidence type="ECO:0000259" key="2">
    <source>
        <dbReference type="Pfam" id="PF20441"/>
    </source>
</evidence>
<organism evidence="3 4">
    <name type="scientific">Simonsiella muelleri ATCC 29453</name>
    <dbReference type="NCBI Taxonomy" id="641147"/>
    <lineage>
        <taxon>Bacteria</taxon>
        <taxon>Pseudomonadati</taxon>
        <taxon>Pseudomonadota</taxon>
        <taxon>Betaproteobacteria</taxon>
        <taxon>Neisseriales</taxon>
        <taxon>Neisseriaceae</taxon>
        <taxon>Simonsiella</taxon>
    </lineage>
</organism>
<evidence type="ECO:0000259" key="1">
    <source>
        <dbReference type="Pfam" id="PF03354"/>
    </source>
</evidence>
<reference evidence="3 4" key="1">
    <citation type="submission" date="2010-03" db="EMBL/GenBank/DDBJ databases">
        <authorList>
            <consortium name="The Broad Institute Genome Sequencing Platform"/>
            <person name="Ward D."/>
            <person name="Earl A."/>
            <person name="Feldgarden M."/>
            <person name="Gevers D."/>
            <person name="Young S."/>
            <person name="Zeng Q."/>
            <person name="Koehrsen M."/>
            <person name="Alvarado L."/>
            <person name="Berlin A.M."/>
            <person name="Borenstein D."/>
            <person name="Chapman S.B."/>
            <person name="Chen Z."/>
            <person name="Engels R."/>
            <person name="Freedman E."/>
            <person name="Gellesch M."/>
            <person name="Goldberg J."/>
            <person name="Griggs A."/>
            <person name="Gujja S."/>
            <person name="Heilman E.R."/>
            <person name="Heiman D.I."/>
            <person name="Hepburn T.A."/>
            <person name="Howarth C."/>
            <person name="Jen D."/>
            <person name="Larson L."/>
            <person name="Mehta T."/>
            <person name="Park D."/>
            <person name="Pearson M."/>
            <person name="Richards J."/>
            <person name="Roberts A."/>
            <person name="Saif S."/>
            <person name="Shea T.D."/>
            <person name="Shenoy N."/>
            <person name="Sisk P."/>
            <person name="Stolte C."/>
            <person name="Sykes S.N."/>
            <person name="Walk T."/>
            <person name="White J."/>
            <person name="Yandava C."/>
            <person name="Izard J."/>
            <person name="Baranova O.V."/>
            <person name="Blanton J.M."/>
            <person name="Tanner A.C."/>
            <person name="Dewhirst F."/>
            <person name="Haas B."/>
            <person name="Nusbaum C."/>
            <person name="Birren B."/>
        </authorList>
    </citation>
    <scope>NUCLEOTIDE SEQUENCE [LARGE SCALE GENOMIC DNA]</scope>
    <source>
        <strain evidence="3 4">ATCC 29453</strain>
    </source>
</reference>
<name>V9H969_9NEIS</name>
<dbReference type="STRING" id="641147.HMPREF9021_00769"/>
<dbReference type="InterPro" id="IPR027417">
    <property type="entry name" value="P-loop_NTPase"/>
</dbReference>
<evidence type="ECO:0000313" key="4">
    <source>
        <dbReference type="Proteomes" id="UP000017813"/>
    </source>
</evidence>
<dbReference type="KEGG" id="smur:BWP33_09440"/>
<feature type="domain" description="Terminase large subunit-like ATPase" evidence="1">
    <location>
        <begin position="68"/>
        <end position="228"/>
    </location>
</feature>
<dbReference type="Gene3D" id="3.40.50.300">
    <property type="entry name" value="P-loop containing nucleotide triphosphate hydrolases"/>
    <property type="match status" value="1"/>
</dbReference>
<reference evidence="3 4" key="2">
    <citation type="submission" date="2011-10" db="EMBL/GenBank/DDBJ databases">
        <title>The Genome Sequence of Simonsiella muelleri ATCC 29453.</title>
        <authorList>
            <consortium name="The Broad Institute Genome Sequencing Platform"/>
            <consortium name="The Broad Institute Genome Sequencing Center for Infectious Disease"/>
            <person name="Earl A."/>
            <person name="Ward D."/>
            <person name="Feldgarden M."/>
            <person name="Gevers D."/>
            <person name="Izard J."/>
            <person name="Baranova O.V."/>
            <person name="Blanton J.M."/>
            <person name="Tanner A.C."/>
            <person name="Dewhirst F."/>
            <person name="Young S.K."/>
            <person name="Zeng Q."/>
            <person name="Gargeya S."/>
            <person name="Fitzgerald M."/>
            <person name="Haas B."/>
            <person name="Abouelleil A."/>
            <person name="Alvarado L."/>
            <person name="Arachchi H.M."/>
            <person name="Berlin A."/>
            <person name="Brown A."/>
            <person name="Chapman S.B."/>
            <person name="Chen Z."/>
            <person name="Dunbar C."/>
            <person name="Freedman E."/>
            <person name="Gearin G."/>
            <person name="Goldberg J."/>
            <person name="Griggs A."/>
            <person name="Gujja S."/>
            <person name="Heiman D."/>
            <person name="Howarth C."/>
            <person name="Larson L."/>
            <person name="Lui A."/>
            <person name="MacDonald P.J.P."/>
            <person name="Montmayeur A."/>
            <person name="Murphy C."/>
            <person name="Neiman D."/>
            <person name="Pearson M."/>
            <person name="Priest M."/>
            <person name="Roberts A."/>
            <person name="Saif S."/>
            <person name="Shea T."/>
            <person name="Shenoy N."/>
            <person name="Sisk P."/>
            <person name="Stolte C."/>
            <person name="Sykes S."/>
            <person name="Wortman J."/>
            <person name="Nusbaum C."/>
            <person name="Birren B."/>
        </authorList>
    </citation>
    <scope>NUCLEOTIDE SEQUENCE [LARGE SCALE GENOMIC DNA]</scope>
    <source>
        <strain evidence="3 4">ATCC 29453</strain>
    </source>
</reference>
<dbReference type="InterPro" id="IPR005021">
    <property type="entry name" value="Terminase_largesu-like"/>
</dbReference>
<evidence type="ECO:0008006" key="5">
    <source>
        <dbReference type="Google" id="ProtNLM"/>
    </source>
</evidence>
<dbReference type="Pfam" id="PF03354">
    <property type="entry name" value="TerL_ATPase"/>
    <property type="match status" value="1"/>
</dbReference>
<dbReference type="InterPro" id="IPR046461">
    <property type="entry name" value="TerL_ATPase"/>
</dbReference>
<protein>
    <recommendedName>
        <fullName evidence="5">Phage terminase, large subunit</fullName>
    </recommendedName>
</protein>
<comment type="caution">
    <text evidence="3">The sequence shown here is derived from an EMBL/GenBank/DDBJ whole genome shotgun (WGS) entry which is preliminary data.</text>
</comment>
<keyword evidence="4" id="KW-1185">Reference proteome</keyword>
<dbReference type="EMBL" id="ADCY02000014">
    <property type="protein sequence ID" value="EFG31499.1"/>
    <property type="molecule type" value="Genomic_DNA"/>
</dbReference>
<dbReference type="RefSeq" id="WP_002641552.1">
    <property type="nucleotide sequence ID" value="NZ_CP019448.1"/>
</dbReference>
<dbReference type="Proteomes" id="UP000017813">
    <property type="component" value="Unassembled WGS sequence"/>
</dbReference>
<dbReference type="PANTHER" id="PTHR41287">
    <property type="match status" value="1"/>
</dbReference>
<dbReference type="OrthoDB" id="9760250at2"/>
<dbReference type="Pfam" id="PF20441">
    <property type="entry name" value="TerL_nuclease"/>
    <property type="match status" value="1"/>
</dbReference>
<dbReference type="PANTHER" id="PTHR41287:SF1">
    <property type="entry name" value="PROTEIN YMFN"/>
    <property type="match status" value="1"/>
</dbReference>
<accession>V9H969</accession>
<feature type="domain" description="Terminase large subunit-like endonuclease" evidence="2">
    <location>
        <begin position="268"/>
        <end position="543"/>
    </location>
</feature>
<evidence type="ECO:0000313" key="3">
    <source>
        <dbReference type="EMBL" id="EFG31499.1"/>
    </source>
</evidence>
<sequence length="564" mass="62047">MRHPIPHYTTACPDWETRIRKKQSLVPCPAIYPVSADYALRVFKELVLTDVAGFPRIGDVTRQWVFDFVGAIFGAYNGDTGERLIQEFFLLISKKNAKSTISAGIMLTALILNWRYEAEFFIIAPTVEVANNSFKPAQAMIKADPELSALFKISEHTRTITHRVTNATLKVLAADSDTVSGIKGTGVLIEEVWLFGKRPRAADLFVEAKGGLAARPEGFVIYLSTHSDEAPSGVFADLLKRAHDVRDGKVENKRFLPVLYEFPQDMLDNGEHLLPENFYITNPNLGASVSEAFLLGEYETAKQDGEIAVRRFMAKHLNVPIGLSLTANYWTGAEFWLEQGKLPEMDLPDLLAQSEVITVGIDGGGLDDLLGMCVLGRNAQNPREWWAWHHAWAHPSVLKRHKEIGSKLHDFAKQSDLTLVAHIGDDTNDIAQICAQIYATGKMDKIGLDPSGVGAILDALIEQGIPEDLAVGVSQGWRLGGAIKTTERKLAEGCLKHANRPMMSWVVGNARVEARANGILITKQASGSAKIDPLMSLFNAVSLMALNPAAPKASVYETRGIRRI</sequence>
<gene>
    <name evidence="3" type="ORF">HMPREF9021_00769</name>
</gene>